<dbReference type="OrthoDB" id="138390at2"/>
<sequence length="654" mass="71776">MTDVYHDQPEPATSTSGQEARATPVSDEETLSVEMKPQAASAAQEEGQALAAEEGAASSARPAEATEQLGESGAAATATDLEGRRRPLEYAATPEHLLARQPQPPLDVESLAVRERLSRLRTDVMTLLTDLRWGVLSVEEAARRLVPLLDFSPLPQWAPVVTAHLYEIDRAGSLIPVWQALIARGDPGDQELEQRPLQASSPAETPLGKARRLAVLMLGSYKDTELTVLLGRLALDPHLSFYAAQALLRQNTLLARQTLMRAAKEAEGWARIDLIEACLKLKQPGFFDLLLALGLEGIPGLEAYVAPSLYRAIPLEAYLDPPPEVTLPSRLIQHAALVCYYVCLESIRSASVQSEQPPLVFERELQPLVQALFASARRYGGWPQVVALHQFALLLGRYWSGIVRGLIREPRIIDPVTSCLPLMPEIERWMNGPARDILLAALHDRNEQAWSPVVRTLLDLRELRLCAPLLAALERTNRLESAEEAQRLSLACEALAALGERRALDVFRRLLAEVVVLSERTALAQRADPLPPENERVPGSILAVAVLRSLALLEARECLDLAVQACRDFDPVVREAAFMALMRLDSSGEQWSSRMAMREALSDPAPAVAALACRLAAQYRDRESLPALRYLLQSRPSVREAAAAALAQLEQAVA</sequence>
<dbReference type="RefSeq" id="WP_112428047.1">
    <property type="nucleotide sequence ID" value="NZ_MCIF01000002.1"/>
</dbReference>
<dbReference type="Proteomes" id="UP000248706">
    <property type="component" value="Unassembled WGS sequence"/>
</dbReference>
<dbReference type="AlphaFoldDB" id="A0A328VI76"/>
<dbReference type="EMBL" id="MCIF01000002">
    <property type="protein sequence ID" value="RAQ95373.1"/>
    <property type="molecule type" value="Genomic_DNA"/>
</dbReference>
<dbReference type="SUPFAM" id="SSF48371">
    <property type="entry name" value="ARM repeat"/>
    <property type="match status" value="1"/>
</dbReference>
<evidence type="ECO:0000313" key="2">
    <source>
        <dbReference type="EMBL" id="RAQ95373.1"/>
    </source>
</evidence>
<feature type="compositionally biased region" description="Low complexity" evidence="1">
    <location>
        <begin position="38"/>
        <end position="65"/>
    </location>
</feature>
<evidence type="ECO:0008006" key="4">
    <source>
        <dbReference type="Google" id="ProtNLM"/>
    </source>
</evidence>
<dbReference type="InterPro" id="IPR016024">
    <property type="entry name" value="ARM-type_fold"/>
</dbReference>
<keyword evidence="3" id="KW-1185">Reference proteome</keyword>
<reference evidence="2 3" key="1">
    <citation type="submission" date="2016-08" db="EMBL/GenBank/DDBJ databases">
        <title>Analysis of Carbohydrate Active Enzymes in Thermogemmatispora T81 Reveals Carbohydrate Degradation Ability.</title>
        <authorList>
            <person name="Tomazini A."/>
            <person name="Lal S."/>
            <person name="Stott M."/>
            <person name="Henrissat B."/>
            <person name="Polikarpov I."/>
            <person name="Sparling R."/>
            <person name="Levin D.B."/>
        </authorList>
    </citation>
    <scope>NUCLEOTIDE SEQUENCE [LARGE SCALE GENOMIC DNA]</scope>
    <source>
        <strain evidence="2 3">T81</strain>
    </source>
</reference>
<proteinExistence type="predicted"/>
<accession>A0A328VI76</accession>
<dbReference type="InterPro" id="IPR011989">
    <property type="entry name" value="ARM-like"/>
</dbReference>
<evidence type="ECO:0000256" key="1">
    <source>
        <dbReference type="SAM" id="MobiDB-lite"/>
    </source>
</evidence>
<protein>
    <recommendedName>
        <fullName evidence="4">HEAT repeat domain-containing protein</fullName>
    </recommendedName>
</protein>
<comment type="caution">
    <text evidence="2">The sequence shown here is derived from an EMBL/GenBank/DDBJ whole genome shotgun (WGS) entry which is preliminary data.</text>
</comment>
<dbReference type="Pfam" id="PF13646">
    <property type="entry name" value="HEAT_2"/>
    <property type="match status" value="1"/>
</dbReference>
<dbReference type="Gene3D" id="1.25.10.10">
    <property type="entry name" value="Leucine-rich Repeat Variant"/>
    <property type="match status" value="1"/>
</dbReference>
<organism evidence="2 3">
    <name type="scientific">Thermogemmatispora tikiterensis</name>
    <dbReference type="NCBI Taxonomy" id="1825093"/>
    <lineage>
        <taxon>Bacteria</taxon>
        <taxon>Bacillati</taxon>
        <taxon>Chloroflexota</taxon>
        <taxon>Ktedonobacteria</taxon>
        <taxon>Thermogemmatisporales</taxon>
        <taxon>Thermogemmatisporaceae</taxon>
        <taxon>Thermogemmatispora</taxon>
    </lineage>
</organism>
<evidence type="ECO:0000313" key="3">
    <source>
        <dbReference type="Proteomes" id="UP000248706"/>
    </source>
</evidence>
<gene>
    <name evidence="2" type="ORF">A4R35_07480</name>
</gene>
<feature type="region of interest" description="Disordered" evidence="1">
    <location>
        <begin position="1"/>
        <end position="85"/>
    </location>
</feature>
<name>A0A328VI76_9CHLR</name>